<protein>
    <recommendedName>
        <fullName evidence="3">Yeast cell wall synthesis Kre9/Knh1-like N-terminal domain-containing protein</fullName>
    </recommendedName>
</protein>
<dbReference type="InterPro" id="IPR018466">
    <property type="entry name" value="Kre9/Knh1-like_N"/>
</dbReference>
<proteinExistence type="predicted"/>
<dbReference type="InterPro" id="IPR052982">
    <property type="entry name" value="SRP1/TIP1-like"/>
</dbReference>
<comment type="caution">
    <text evidence="4">The sequence shown here is derived from an EMBL/GenBank/DDBJ whole genome shotgun (WGS) entry which is preliminary data.</text>
</comment>
<dbReference type="Proteomes" id="UP000193922">
    <property type="component" value="Unassembled WGS sequence"/>
</dbReference>
<dbReference type="OrthoDB" id="2260257at2759"/>
<evidence type="ECO:0000256" key="1">
    <source>
        <dbReference type="ARBA" id="ARBA00022729"/>
    </source>
</evidence>
<dbReference type="PANTHER" id="PTHR40633:SF1">
    <property type="entry name" value="GPI ANCHORED SERINE-THREONINE RICH PROTEIN (AFU_ORTHOLOGUE AFUA_1G03630)"/>
    <property type="match status" value="1"/>
</dbReference>
<gene>
    <name evidence="4" type="ORF">DL89DRAFT_253670</name>
</gene>
<feature type="compositionally biased region" description="Low complexity" evidence="2">
    <location>
        <begin position="172"/>
        <end position="182"/>
    </location>
</feature>
<feature type="compositionally biased region" description="Low complexity" evidence="2">
    <location>
        <begin position="91"/>
        <end position="118"/>
    </location>
</feature>
<reference evidence="4 5" key="1">
    <citation type="submission" date="2016-07" db="EMBL/GenBank/DDBJ databases">
        <title>Pervasive Adenine N6-methylation of Active Genes in Fungi.</title>
        <authorList>
            <consortium name="DOE Joint Genome Institute"/>
            <person name="Mondo S.J."/>
            <person name="Dannebaum R.O."/>
            <person name="Kuo R.C."/>
            <person name="Labutti K."/>
            <person name="Haridas S."/>
            <person name="Kuo A."/>
            <person name="Salamov A."/>
            <person name="Ahrendt S.R."/>
            <person name="Lipzen A."/>
            <person name="Sullivan W."/>
            <person name="Andreopoulos W.B."/>
            <person name="Clum A."/>
            <person name="Lindquist E."/>
            <person name="Daum C."/>
            <person name="Ramamoorthy G.K."/>
            <person name="Gryganskyi A."/>
            <person name="Culley D."/>
            <person name="Magnuson J.K."/>
            <person name="James T.Y."/>
            <person name="O'Malley M.A."/>
            <person name="Stajich J.E."/>
            <person name="Spatafora J.W."/>
            <person name="Visel A."/>
            <person name="Grigoriev I.V."/>
        </authorList>
    </citation>
    <scope>NUCLEOTIDE SEQUENCE [LARGE SCALE GENOMIC DNA]</scope>
    <source>
        <strain evidence="4 5">ATCC 12442</strain>
    </source>
</reference>
<dbReference type="EMBL" id="MCFD01000001">
    <property type="protein sequence ID" value="ORX73737.1"/>
    <property type="molecule type" value="Genomic_DNA"/>
</dbReference>
<evidence type="ECO:0000256" key="2">
    <source>
        <dbReference type="SAM" id="MobiDB-lite"/>
    </source>
</evidence>
<dbReference type="Pfam" id="PF10342">
    <property type="entry name" value="Kre9_KNH"/>
    <property type="match status" value="1"/>
</dbReference>
<feature type="region of interest" description="Disordered" evidence="2">
    <location>
        <begin position="88"/>
        <end position="189"/>
    </location>
</feature>
<dbReference type="AlphaFoldDB" id="A0A1Y1WJM8"/>
<evidence type="ECO:0000313" key="4">
    <source>
        <dbReference type="EMBL" id="ORX73737.1"/>
    </source>
</evidence>
<keyword evidence="5" id="KW-1185">Reference proteome</keyword>
<organism evidence="4 5">
    <name type="scientific">Linderina pennispora</name>
    <dbReference type="NCBI Taxonomy" id="61395"/>
    <lineage>
        <taxon>Eukaryota</taxon>
        <taxon>Fungi</taxon>
        <taxon>Fungi incertae sedis</taxon>
        <taxon>Zoopagomycota</taxon>
        <taxon>Kickxellomycotina</taxon>
        <taxon>Kickxellomycetes</taxon>
        <taxon>Kickxellales</taxon>
        <taxon>Kickxellaceae</taxon>
        <taxon>Linderina</taxon>
    </lineage>
</organism>
<accession>A0A1Y1WJM8</accession>
<sequence length="206" mass="20648">MFVWRQFCSSDDSTALTGTVTVQLMSGSDPNNLSLVDTIATGLAASAGKVSYTPATTLPFGTYYAIRITSSVDGPHYSHFFAAGNPDVTEAPSSSAASTTASATAPATTSATASAPASHKTSELGSLSEDSDATEASSAKPKTTSDKASATKSKATSSAKPTSSEEEEESSSAKPSKAESSSHSNGASRPALAAGLLGVAVFAAMF</sequence>
<keyword evidence="1" id="KW-0732">Signal</keyword>
<feature type="compositionally biased region" description="Low complexity" evidence="2">
    <location>
        <begin position="134"/>
        <end position="162"/>
    </location>
</feature>
<name>A0A1Y1WJM8_9FUNG</name>
<dbReference type="GeneID" id="63801847"/>
<feature type="domain" description="Yeast cell wall synthesis Kre9/Knh1-like N-terminal" evidence="3">
    <location>
        <begin position="12"/>
        <end position="81"/>
    </location>
</feature>
<evidence type="ECO:0000259" key="3">
    <source>
        <dbReference type="Pfam" id="PF10342"/>
    </source>
</evidence>
<dbReference type="RefSeq" id="XP_040746948.1">
    <property type="nucleotide sequence ID" value="XM_040885199.1"/>
</dbReference>
<evidence type="ECO:0000313" key="5">
    <source>
        <dbReference type="Proteomes" id="UP000193922"/>
    </source>
</evidence>
<dbReference type="PANTHER" id="PTHR40633">
    <property type="entry name" value="MATRIX PROTEIN, PUTATIVE (AFU_ORTHOLOGUE AFUA_8G05410)-RELATED"/>
    <property type="match status" value="1"/>
</dbReference>